<feature type="domain" description="Large ribosomal subunit protein uL30-like ferredoxin-like fold" evidence="6">
    <location>
        <begin position="76"/>
        <end position="126"/>
    </location>
</feature>
<gene>
    <name evidence="7" type="ORF">AGERDE_LOCUS8880</name>
</gene>
<dbReference type="NCBIfam" id="TIGR01308">
    <property type="entry name" value="rpmD_bact"/>
    <property type="match status" value="1"/>
</dbReference>
<accession>A0A9N9CAA2</accession>
<dbReference type="Gene3D" id="3.30.1390.20">
    <property type="entry name" value="Ribosomal protein L30, ferredoxin-like fold domain"/>
    <property type="match status" value="1"/>
</dbReference>
<dbReference type="GO" id="GO:0005739">
    <property type="term" value="C:mitochondrion"/>
    <property type="evidence" value="ECO:0007669"/>
    <property type="project" value="TreeGrafter"/>
</dbReference>
<evidence type="ECO:0000256" key="1">
    <source>
        <dbReference type="ARBA" id="ARBA00007594"/>
    </source>
</evidence>
<dbReference type="InterPro" id="IPR036919">
    <property type="entry name" value="Ribo_uL30_ferredoxin-like_sf"/>
</dbReference>
<evidence type="ECO:0000256" key="5">
    <source>
        <dbReference type="RuleBase" id="RU003734"/>
    </source>
</evidence>
<dbReference type="InterPro" id="IPR018038">
    <property type="entry name" value="Ribosomal_uL30_CS"/>
</dbReference>
<dbReference type="GO" id="GO:0015934">
    <property type="term" value="C:large ribosomal subunit"/>
    <property type="evidence" value="ECO:0007669"/>
    <property type="project" value="InterPro"/>
</dbReference>
<dbReference type="PROSITE" id="PS00634">
    <property type="entry name" value="RIBOSOMAL_L30"/>
    <property type="match status" value="1"/>
</dbReference>
<dbReference type="GO" id="GO:0003735">
    <property type="term" value="F:structural constituent of ribosome"/>
    <property type="evidence" value="ECO:0007669"/>
    <property type="project" value="InterPro"/>
</dbReference>
<dbReference type="PANTHER" id="PTHR15892:SF2">
    <property type="entry name" value="LARGE RIBOSOMAL SUBUNIT PROTEIN UL30M"/>
    <property type="match status" value="1"/>
</dbReference>
<protein>
    <recommendedName>
        <fullName evidence="4">Large ribosomal subunit protein uL30m</fullName>
    </recommendedName>
</protein>
<keyword evidence="2 5" id="KW-0689">Ribosomal protein</keyword>
<dbReference type="HAMAP" id="MF_01371_B">
    <property type="entry name" value="Ribosomal_uL30_B"/>
    <property type="match status" value="1"/>
</dbReference>
<evidence type="ECO:0000313" key="7">
    <source>
        <dbReference type="EMBL" id="CAG8596599.1"/>
    </source>
</evidence>
<dbReference type="AlphaFoldDB" id="A0A9N9CAA2"/>
<comment type="caution">
    <text evidence="7">The sequence shown here is derived from an EMBL/GenBank/DDBJ whole genome shotgun (WGS) entry which is preliminary data.</text>
</comment>
<sequence>CRLGKKSNQDMNILSSSSYQIFRKCRPLPLFRYLFTSPVCHKGRKGYFERLKRENPQKPRTVPISQIDPNASDEYFKITLRRSTIGLPEKIRRIVKALGLKKLHSTVYREQRPIIAGMILKIKELVEVENVPSIPEDTSNSPDRGYVIIKRNRVNSK</sequence>
<organism evidence="7 8">
    <name type="scientific">Ambispora gerdemannii</name>
    <dbReference type="NCBI Taxonomy" id="144530"/>
    <lineage>
        <taxon>Eukaryota</taxon>
        <taxon>Fungi</taxon>
        <taxon>Fungi incertae sedis</taxon>
        <taxon>Mucoromycota</taxon>
        <taxon>Glomeromycotina</taxon>
        <taxon>Glomeromycetes</taxon>
        <taxon>Archaeosporales</taxon>
        <taxon>Ambisporaceae</taxon>
        <taxon>Ambispora</taxon>
    </lineage>
</organism>
<name>A0A9N9CAA2_9GLOM</name>
<keyword evidence="8" id="KW-1185">Reference proteome</keyword>
<dbReference type="EMBL" id="CAJVPL010002023">
    <property type="protein sequence ID" value="CAG8596599.1"/>
    <property type="molecule type" value="Genomic_DNA"/>
</dbReference>
<dbReference type="InterPro" id="IPR016082">
    <property type="entry name" value="Ribosomal_uL30_ferredoxin-like"/>
</dbReference>
<keyword evidence="3 5" id="KW-0687">Ribonucleoprotein</keyword>
<proteinExistence type="inferred from homology"/>
<dbReference type="SUPFAM" id="SSF55129">
    <property type="entry name" value="Ribosomal protein L30p/L7e"/>
    <property type="match status" value="1"/>
</dbReference>
<evidence type="ECO:0000256" key="3">
    <source>
        <dbReference type="ARBA" id="ARBA00023274"/>
    </source>
</evidence>
<dbReference type="Pfam" id="PF00327">
    <property type="entry name" value="Ribosomal_L30"/>
    <property type="match status" value="1"/>
</dbReference>
<reference evidence="7" key="1">
    <citation type="submission" date="2021-06" db="EMBL/GenBank/DDBJ databases">
        <authorList>
            <person name="Kallberg Y."/>
            <person name="Tangrot J."/>
            <person name="Rosling A."/>
        </authorList>
    </citation>
    <scope>NUCLEOTIDE SEQUENCE</scope>
    <source>
        <strain evidence="7">MT106</strain>
    </source>
</reference>
<dbReference type="CDD" id="cd01658">
    <property type="entry name" value="Ribosomal_L30"/>
    <property type="match status" value="1"/>
</dbReference>
<dbReference type="Proteomes" id="UP000789831">
    <property type="component" value="Unassembled WGS sequence"/>
</dbReference>
<evidence type="ECO:0000313" key="8">
    <source>
        <dbReference type="Proteomes" id="UP000789831"/>
    </source>
</evidence>
<dbReference type="PANTHER" id="PTHR15892">
    <property type="entry name" value="MITOCHONDRIAL RIBOSOMAL PROTEIN L30"/>
    <property type="match status" value="1"/>
</dbReference>
<dbReference type="GO" id="GO:0006412">
    <property type="term" value="P:translation"/>
    <property type="evidence" value="ECO:0007669"/>
    <property type="project" value="InterPro"/>
</dbReference>
<comment type="similarity">
    <text evidence="1 5">Belongs to the universal ribosomal protein uL30 family.</text>
</comment>
<dbReference type="OrthoDB" id="509901at2759"/>
<feature type="non-terminal residue" evidence="7">
    <location>
        <position position="1"/>
    </location>
</feature>
<dbReference type="InterPro" id="IPR005996">
    <property type="entry name" value="Ribosomal_uL30_bac-type"/>
</dbReference>
<evidence type="ECO:0000256" key="2">
    <source>
        <dbReference type="ARBA" id="ARBA00022980"/>
    </source>
</evidence>
<evidence type="ECO:0000256" key="4">
    <source>
        <dbReference type="ARBA" id="ARBA00035281"/>
    </source>
</evidence>
<evidence type="ECO:0000259" key="6">
    <source>
        <dbReference type="Pfam" id="PF00327"/>
    </source>
</evidence>